<dbReference type="Proteomes" id="UP000664466">
    <property type="component" value="Unassembled WGS sequence"/>
</dbReference>
<accession>A0A8B0SIM6</accession>
<dbReference type="EMBL" id="CP072748">
    <property type="protein sequence ID" value="QTX09627.1"/>
    <property type="molecule type" value="Genomic_DNA"/>
</dbReference>
<evidence type="ECO:0000313" key="4">
    <source>
        <dbReference type="Proteomes" id="UP000664466"/>
    </source>
</evidence>
<keyword evidence="4" id="KW-1185">Reference proteome</keyword>
<dbReference type="Pfam" id="PF05751">
    <property type="entry name" value="FixH"/>
    <property type="match status" value="1"/>
</dbReference>
<proteinExistence type="predicted"/>
<gene>
    <name evidence="3" type="ORF">J1836_013475</name>
    <name evidence="2" type="ORF">J1836_18085</name>
</gene>
<reference evidence="3" key="2">
    <citation type="submission" date="2021-04" db="EMBL/GenBank/DDBJ databases">
        <title>Complete Genome and methylome analysis of Thiothrix fructosivorans ATCC 49748.</title>
        <authorList>
            <person name="Fomenkov A."/>
            <person name="Sun L."/>
            <person name="Vincze T."/>
            <person name="Grabovich M.Y."/>
            <person name="Roberts R.J."/>
        </authorList>
    </citation>
    <scope>NUCLEOTIDE SEQUENCE</scope>
    <source>
        <strain evidence="3">ATCC 49748</strain>
    </source>
</reference>
<keyword evidence="1" id="KW-0812">Transmembrane</keyword>
<sequence length="165" mass="17721">MQVEDTKPWYQQFWPWAVMSLPATAVVAGLYTYSIAAAGSSGLVVGDYYNVGKAINVSLAKGQRAVAMGLMGNVSINGKAVRLLLDNAEVEEQQQLTLNFYHATMPNHDQVVTLQQTGSGVWDGQLQVLAAGKWQVDVVPTDGSWRLTGTLPNAAATMLTVQPAL</sequence>
<keyword evidence="1" id="KW-0472">Membrane</keyword>
<dbReference type="InterPro" id="IPR008620">
    <property type="entry name" value="FixH"/>
</dbReference>
<feature type="transmembrane region" description="Helical" evidence="1">
    <location>
        <begin position="13"/>
        <end position="33"/>
    </location>
</feature>
<keyword evidence="1" id="KW-1133">Transmembrane helix</keyword>
<evidence type="ECO:0000256" key="1">
    <source>
        <dbReference type="SAM" id="Phobius"/>
    </source>
</evidence>
<protein>
    <submittedName>
        <fullName evidence="3">FixH family protein</fullName>
    </submittedName>
</protein>
<evidence type="ECO:0000313" key="2">
    <source>
        <dbReference type="EMBL" id="MBO0614811.1"/>
    </source>
</evidence>
<organism evidence="3">
    <name type="scientific">Thiothrix fructosivorans</name>
    <dbReference type="NCBI Taxonomy" id="111770"/>
    <lineage>
        <taxon>Bacteria</taxon>
        <taxon>Pseudomonadati</taxon>
        <taxon>Pseudomonadota</taxon>
        <taxon>Gammaproteobacteria</taxon>
        <taxon>Thiotrichales</taxon>
        <taxon>Thiotrichaceae</taxon>
        <taxon>Thiothrix</taxon>
    </lineage>
</organism>
<reference evidence="2 4" key="1">
    <citation type="submission" date="2021-03" db="EMBL/GenBank/DDBJ databases">
        <title>Draft genome and methylome analysis of Thiotrix fructosivoruns ATCC 49748.</title>
        <authorList>
            <person name="Fomenkov A."/>
            <person name="Grabovich M.Y."/>
            <person name="Roberts R.J."/>
        </authorList>
    </citation>
    <scope>NUCLEOTIDE SEQUENCE [LARGE SCALE GENOMIC DNA]</scope>
    <source>
        <strain evidence="2 4">ATCC 49748</strain>
    </source>
</reference>
<dbReference type="AlphaFoldDB" id="A0A8B0SIM6"/>
<dbReference type="RefSeq" id="WP_207252512.1">
    <property type="nucleotide sequence ID" value="NZ_JAFMPM010000008.1"/>
</dbReference>
<name>A0A8B0SIM6_9GAMM</name>
<dbReference type="EMBL" id="JAFMPM010000008">
    <property type="protein sequence ID" value="MBO0614811.1"/>
    <property type="molecule type" value="Genomic_DNA"/>
</dbReference>
<evidence type="ECO:0000313" key="3">
    <source>
        <dbReference type="EMBL" id="QTX09627.1"/>
    </source>
</evidence>